<keyword evidence="8" id="KW-1133">Transmembrane helix</keyword>
<dbReference type="EC" id="1.14.19.21" evidence="16"/>
<dbReference type="EMBL" id="FUFA01000004">
    <property type="protein sequence ID" value="SPM34661.1"/>
    <property type="molecule type" value="Genomic_DNA"/>
</dbReference>
<keyword evidence="4" id="KW-0812">Transmembrane</keyword>
<reference evidence="22 23" key="1">
    <citation type="submission" date="2017-01" db="EMBL/GenBank/DDBJ databases">
        <authorList>
            <consortium name="Urmite Genomes"/>
        </authorList>
    </citation>
    <scope>NUCLEOTIDE SEQUENCE [LARGE SCALE GENOMIC DNA]</scope>
    <source>
        <strain evidence="22 23">AB57</strain>
    </source>
</reference>
<evidence type="ECO:0000256" key="2">
    <source>
        <dbReference type="ARBA" id="ARBA00004370"/>
    </source>
</evidence>
<dbReference type="SUPFAM" id="SSF50022">
    <property type="entry name" value="ISP domain"/>
    <property type="match status" value="1"/>
</dbReference>
<proteinExistence type="inferred from homology"/>
<gene>
    <name evidence="22" type="ORF">MRAB57_2481</name>
</gene>
<keyword evidence="5" id="KW-0001">2Fe-2S</keyword>
<dbReference type="GO" id="GO:0170056">
    <property type="term" value="F:cholesterol 7-desaturase [NAD(P)H] activity"/>
    <property type="evidence" value="ECO:0007669"/>
    <property type="project" value="UniProtKB-EC"/>
</dbReference>
<keyword evidence="12" id="KW-0472">Membrane</keyword>
<dbReference type="PROSITE" id="PS51296">
    <property type="entry name" value="RIESKE"/>
    <property type="match status" value="1"/>
</dbReference>
<dbReference type="Pfam" id="PF00355">
    <property type="entry name" value="Rieske"/>
    <property type="match status" value="1"/>
</dbReference>
<feature type="domain" description="Rieske" evidence="21">
    <location>
        <begin position="30"/>
        <end position="132"/>
    </location>
</feature>
<comment type="similarity">
    <text evidence="15">Belongs to the cholesterol 7-desaturase family.</text>
</comment>
<accession>A0A2U3NT19</accession>
<comment type="cofactor">
    <cofactor evidence="1">
        <name>Fe cation</name>
        <dbReference type="ChEBI" id="CHEBI:24875"/>
    </cofactor>
</comment>
<keyword evidence="6" id="KW-0479">Metal-binding</keyword>
<dbReference type="Pfam" id="PF19298">
    <property type="entry name" value="KshA_C"/>
    <property type="match status" value="1"/>
</dbReference>
<dbReference type="SUPFAM" id="SSF55961">
    <property type="entry name" value="Bet v1-like"/>
    <property type="match status" value="1"/>
</dbReference>
<evidence type="ECO:0000256" key="9">
    <source>
        <dbReference type="ARBA" id="ARBA00023002"/>
    </source>
</evidence>
<evidence type="ECO:0000256" key="14">
    <source>
        <dbReference type="ARBA" id="ARBA00025712"/>
    </source>
</evidence>
<evidence type="ECO:0000256" key="17">
    <source>
        <dbReference type="ARBA" id="ARBA00030944"/>
    </source>
</evidence>
<dbReference type="GO" id="GO:0046872">
    <property type="term" value="F:metal ion binding"/>
    <property type="evidence" value="ECO:0007669"/>
    <property type="project" value="UniProtKB-KW"/>
</dbReference>
<evidence type="ECO:0000256" key="13">
    <source>
        <dbReference type="ARBA" id="ARBA00023221"/>
    </source>
</evidence>
<evidence type="ECO:0000256" key="10">
    <source>
        <dbReference type="ARBA" id="ARBA00023004"/>
    </source>
</evidence>
<dbReference type="AlphaFoldDB" id="A0A2U3NT19"/>
<keyword evidence="11" id="KW-0411">Iron-sulfur</keyword>
<name>A0A2U3NT19_9MYCO</name>
<evidence type="ECO:0000256" key="1">
    <source>
        <dbReference type="ARBA" id="ARBA00001962"/>
    </source>
</evidence>
<organism evidence="22 23">
    <name type="scientific">Mycobacterium rhizamassiliense</name>
    <dbReference type="NCBI Taxonomy" id="1841860"/>
    <lineage>
        <taxon>Bacteria</taxon>
        <taxon>Bacillati</taxon>
        <taxon>Actinomycetota</taxon>
        <taxon>Actinomycetes</taxon>
        <taxon>Mycobacteriales</taxon>
        <taxon>Mycobacteriaceae</taxon>
        <taxon>Mycobacterium</taxon>
    </lineage>
</organism>
<feature type="non-terminal residue" evidence="22">
    <location>
        <position position="1"/>
    </location>
</feature>
<comment type="pathway">
    <text evidence="3">Hormone biosynthesis.</text>
</comment>
<dbReference type="GO" id="GO:0051537">
    <property type="term" value="F:2 iron, 2 sulfur cluster binding"/>
    <property type="evidence" value="ECO:0007669"/>
    <property type="project" value="UniProtKB-KW"/>
</dbReference>
<protein>
    <recommendedName>
        <fullName evidence="16">cholesterol 7-desaturase</fullName>
        <ecNumber evidence="16">1.14.19.21</ecNumber>
    </recommendedName>
    <alternativeName>
        <fullName evidence="17">Rieske-type oxygenase</fullName>
    </alternativeName>
</protein>
<dbReference type="InterPro" id="IPR045605">
    <property type="entry name" value="KshA-like_C"/>
</dbReference>
<evidence type="ECO:0000256" key="11">
    <source>
        <dbReference type="ARBA" id="ARBA00023014"/>
    </source>
</evidence>
<dbReference type="GO" id="GO:0008203">
    <property type="term" value="P:cholesterol metabolic process"/>
    <property type="evidence" value="ECO:0007669"/>
    <property type="project" value="InterPro"/>
</dbReference>
<keyword evidence="10" id="KW-0408">Iron</keyword>
<dbReference type="Gene3D" id="2.102.10.10">
    <property type="entry name" value="Rieske [2Fe-2S] iron-sulphur domain"/>
    <property type="match status" value="1"/>
</dbReference>
<evidence type="ECO:0000313" key="23">
    <source>
        <dbReference type="Proteomes" id="UP000240988"/>
    </source>
</evidence>
<comment type="catalytic activity">
    <reaction evidence="20">
        <text>cholesterol + NADPH + O2 + H(+) = 7-dehydrocholesterol + NADP(+) + 2 H2O</text>
        <dbReference type="Rhea" id="RHEA:45024"/>
        <dbReference type="ChEBI" id="CHEBI:15377"/>
        <dbReference type="ChEBI" id="CHEBI:15378"/>
        <dbReference type="ChEBI" id="CHEBI:15379"/>
        <dbReference type="ChEBI" id="CHEBI:16113"/>
        <dbReference type="ChEBI" id="CHEBI:17759"/>
        <dbReference type="ChEBI" id="CHEBI:57783"/>
        <dbReference type="ChEBI" id="CHEBI:58349"/>
        <dbReference type="EC" id="1.14.19.21"/>
    </reaction>
    <physiologicalReaction direction="left-to-right" evidence="20">
        <dbReference type="Rhea" id="RHEA:45025"/>
    </physiologicalReaction>
</comment>
<evidence type="ECO:0000256" key="19">
    <source>
        <dbReference type="ARBA" id="ARBA00047853"/>
    </source>
</evidence>
<dbReference type="PANTHER" id="PTHR21266">
    <property type="entry name" value="IRON-SULFUR DOMAIN CONTAINING PROTEIN"/>
    <property type="match status" value="1"/>
</dbReference>
<evidence type="ECO:0000313" key="22">
    <source>
        <dbReference type="EMBL" id="SPM34661.1"/>
    </source>
</evidence>
<dbReference type="GO" id="GO:0004497">
    <property type="term" value="F:monooxygenase activity"/>
    <property type="evidence" value="ECO:0007669"/>
    <property type="project" value="UniProtKB-ARBA"/>
</dbReference>
<dbReference type="InterPro" id="IPR036922">
    <property type="entry name" value="Rieske_2Fe-2S_sf"/>
</dbReference>
<evidence type="ECO:0000256" key="12">
    <source>
        <dbReference type="ARBA" id="ARBA00023136"/>
    </source>
</evidence>
<comment type="catalytic activity">
    <reaction evidence="19">
        <text>cholesterol + NADH + O2 + H(+) = 7-dehydrocholesterol + NAD(+) + 2 H2O</text>
        <dbReference type="Rhea" id="RHEA:51644"/>
        <dbReference type="ChEBI" id="CHEBI:15377"/>
        <dbReference type="ChEBI" id="CHEBI:15378"/>
        <dbReference type="ChEBI" id="CHEBI:15379"/>
        <dbReference type="ChEBI" id="CHEBI:16113"/>
        <dbReference type="ChEBI" id="CHEBI:17759"/>
        <dbReference type="ChEBI" id="CHEBI:57540"/>
        <dbReference type="ChEBI" id="CHEBI:57945"/>
        <dbReference type="EC" id="1.14.19.21"/>
    </reaction>
    <physiologicalReaction direction="left-to-right" evidence="19">
        <dbReference type="Rhea" id="RHEA:51645"/>
    </physiologicalReaction>
</comment>
<keyword evidence="7" id="KW-0442">Lipid degradation</keyword>
<dbReference type="Gene3D" id="3.90.380.10">
    <property type="entry name" value="Naphthalene 1,2-dioxygenase Alpha Subunit, Chain A, domain 1"/>
    <property type="match status" value="1"/>
</dbReference>
<evidence type="ECO:0000256" key="7">
    <source>
        <dbReference type="ARBA" id="ARBA00022963"/>
    </source>
</evidence>
<evidence type="ECO:0000256" key="5">
    <source>
        <dbReference type="ARBA" id="ARBA00022714"/>
    </source>
</evidence>
<keyword evidence="13" id="KW-0443">Lipid metabolism</keyword>
<dbReference type="PANTHER" id="PTHR21266:SF32">
    <property type="entry name" value="CHOLESTEROL 7-DESATURASE NVD"/>
    <property type="match status" value="1"/>
</dbReference>
<evidence type="ECO:0000256" key="4">
    <source>
        <dbReference type="ARBA" id="ARBA00022692"/>
    </source>
</evidence>
<dbReference type="Proteomes" id="UP000240988">
    <property type="component" value="Unassembled WGS sequence"/>
</dbReference>
<dbReference type="GO" id="GO:0016042">
    <property type="term" value="P:lipid catabolic process"/>
    <property type="evidence" value="ECO:0007669"/>
    <property type="project" value="UniProtKB-KW"/>
</dbReference>
<dbReference type="CDD" id="cd03469">
    <property type="entry name" value="Rieske_RO_Alpha_N"/>
    <property type="match status" value="1"/>
</dbReference>
<dbReference type="InterPro" id="IPR050584">
    <property type="entry name" value="Cholesterol_7-desaturase"/>
</dbReference>
<evidence type="ECO:0000256" key="8">
    <source>
        <dbReference type="ARBA" id="ARBA00022989"/>
    </source>
</evidence>
<keyword evidence="13" id="KW-0753">Steroid metabolism</keyword>
<evidence type="ECO:0000256" key="16">
    <source>
        <dbReference type="ARBA" id="ARBA00026095"/>
    </source>
</evidence>
<keyword evidence="23" id="KW-1185">Reference proteome</keyword>
<dbReference type="GO" id="GO:0005737">
    <property type="term" value="C:cytoplasm"/>
    <property type="evidence" value="ECO:0007669"/>
    <property type="project" value="TreeGrafter"/>
</dbReference>
<dbReference type="InterPro" id="IPR017941">
    <property type="entry name" value="Rieske_2Fe-2S"/>
</dbReference>
<comment type="subunit">
    <text evidence="18">Homotrimer. The two-component system 3-ketosteroid-9-alpha-monooxygenase is composed of an oxygenase component KshA and a reductase component KshB.</text>
</comment>
<sequence>VTADVTAAKSVSLHEARQLCDAPPPFPFGWFAVALCHELRAGAVLTRQFMDREIVIYRTKSGTACAVEAYCPHLGAHLGHGGEVCGEELRCPFHGFRFSVQGSCVYSPSGAPPPAARLGLLEVREIHGAIFVWHGPAGQVPWEIDAPDDESEWHMVGHTVRHVHGHPQELVENSVDIAHLSTLHGLRNAQLVEPPIFDGPRVRIGYTYTQPTPWASGVDKMRIRIDGLGFVFDEVDTPGFSLRFFPLWTPVGERDTIQHLLVSVRKRGRSPVGKAFWRYVEKMSGPLILRGFVDQIKQDEPVWANKKYLRRPAIAEGDGPIHAYRRWASQFYPEGAAW</sequence>
<evidence type="ECO:0000256" key="20">
    <source>
        <dbReference type="ARBA" id="ARBA00049548"/>
    </source>
</evidence>
<evidence type="ECO:0000256" key="3">
    <source>
        <dbReference type="ARBA" id="ARBA00004972"/>
    </source>
</evidence>
<comment type="pathway">
    <text evidence="14">Steroid hormone biosynthesis; dafachronic acid biosynthesis.</text>
</comment>
<comment type="subcellular location">
    <subcellularLocation>
        <location evidence="2">Membrane</location>
    </subcellularLocation>
</comment>
<evidence type="ECO:0000256" key="15">
    <source>
        <dbReference type="ARBA" id="ARBA00025729"/>
    </source>
</evidence>
<evidence type="ECO:0000256" key="6">
    <source>
        <dbReference type="ARBA" id="ARBA00022723"/>
    </source>
</evidence>
<dbReference type="STRING" id="1841860.GCA_900157375_02484"/>
<evidence type="ECO:0000256" key="18">
    <source>
        <dbReference type="ARBA" id="ARBA00046982"/>
    </source>
</evidence>
<evidence type="ECO:0000259" key="21">
    <source>
        <dbReference type="PROSITE" id="PS51296"/>
    </source>
</evidence>
<keyword evidence="9" id="KW-0560">Oxidoreductase</keyword>
<dbReference type="GO" id="GO:0016020">
    <property type="term" value="C:membrane"/>
    <property type="evidence" value="ECO:0007669"/>
    <property type="project" value="UniProtKB-SubCell"/>
</dbReference>